<reference evidence="2" key="1">
    <citation type="submission" date="2006-03" db="EMBL/GenBank/DDBJ databases">
        <title>Complete genome sequence of Gemmatimonas aurantiaca T-27 that represents a novel phylum Gemmatimonadetes.</title>
        <authorList>
            <person name="Takasaki K."/>
            <person name="Ichikawa N."/>
            <person name="Miura H."/>
            <person name="Matsushita S."/>
            <person name="Watanabe Y."/>
            <person name="Oguchi A."/>
            <person name="Ankai A."/>
            <person name="Yashiro I."/>
            <person name="Takahashi M."/>
            <person name="Terui Y."/>
            <person name="Fukui S."/>
            <person name="Yokoyama H."/>
            <person name="Tanikawa S."/>
            <person name="Hanada S."/>
            <person name="Kamagata Y."/>
            <person name="Fujita N."/>
        </authorList>
    </citation>
    <scope>NUCLEOTIDE SEQUENCE [LARGE SCALE GENOMIC DNA]</scope>
    <source>
        <strain evidence="2">T-27 / DSM 14586 / JCM 11422 / NBRC 100505</strain>
    </source>
</reference>
<dbReference type="AlphaFoldDB" id="C1A948"/>
<dbReference type="OrthoDB" id="9777332at2"/>
<dbReference type="Proteomes" id="UP000002209">
    <property type="component" value="Chromosome"/>
</dbReference>
<dbReference type="EMBL" id="AP009153">
    <property type="protein sequence ID" value="BAH38758.1"/>
    <property type="molecule type" value="Genomic_DNA"/>
</dbReference>
<dbReference type="eggNOG" id="ENOG50341ED">
    <property type="taxonomic scope" value="Bacteria"/>
</dbReference>
<keyword evidence="2" id="KW-1185">Reference proteome</keyword>
<dbReference type="HOGENOM" id="CLU_933034_0_0_0"/>
<dbReference type="Gene3D" id="2.40.160.60">
    <property type="entry name" value="Outer membrane protein transport protein (OMPP1/FadL/TodX)"/>
    <property type="match status" value="1"/>
</dbReference>
<dbReference type="RefSeq" id="WP_012683205.1">
    <property type="nucleotide sequence ID" value="NC_012489.1"/>
</dbReference>
<gene>
    <name evidence="1" type="ordered locus">GAU_1716</name>
</gene>
<evidence type="ECO:0000313" key="1">
    <source>
        <dbReference type="EMBL" id="BAH38758.1"/>
    </source>
</evidence>
<evidence type="ECO:0000313" key="2">
    <source>
        <dbReference type="Proteomes" id="UP000002209"/>
    </source>
</evidence>
<name>C1A948_GEMAT</name>
<organism evidence="1 2">
    <name type="scientific">Gemmatimonas aurantiaca (strain DSM 14586 / JCM 11422 / NBRC 100505 / T-27)</name>
    <dbReference type="NCBI Taxonomy" id="379066"/>
    <lineage>
        <taxon>Bacteria</taxon>
        <taxon>Pseudomonadati</taxon>
        <taxon>Gemmatimonadota</taxon>
        <taxon>Gemmatimonadia</taxon>
        <taxon>Gemmatimonadales</taxon>
        <taxon>Gemmatimonadaceae</taxon>
        <taxon>Gemmatimonas</taxon>
    </lineage>
</organism>
<dbReference type="STRING" id="379066.GAU_1716"/>
<proteinExistence type="predicted"/>
<sequence>MHRILIYGLAAFGWASGLGAQAVPARDLWEFPLGAMYEPPALASEPGAGLWNPATIALRSGERFRFGVASLAAGSAQGVDGQLLSAAMRRSSGTTFGLSVARAGISGLVRTDTDPLAVGNIPYATWLVSVSGARELVPHLTVGAAVRWRHGRADQVTGDALAADFGAVLHDLPWRNARVALSSFLWRPGREIEDRPALLTAADFRLAGTMVEREVRAGVAYANVNRGAQEVGPFVSARRDRVEARVAHLRTEVAGQSVDRLRFGLALYYARFSVGVAREEGVSGLGAVYQFTLSSIIK</sequence>
<dbReference type="KEGG" id="gau:GAU_1716"/>
<accession>C1A948</accession>
<protein>
    <submittedName>
        <fullName evidence="1">Uncharacterized protein</fullName>
    </submittedName>
</protein>